<proteinExistence type="predicted"/>
<dbReference type="Proteomes" id="UP000018031">
    <property type="component" value="Unassembled WGS sequence"/>
</dbReference>
<accession>T1CRP1</accession>
<organism evidence="1 2">
    <name type="scientific">Porphyromonas crevioricanis JCM 15906</name>
    <dbReference type="NCBI Taxonomy" id="1305617"/>
    <lineage>
        <taxon>Bacteria</taxon>
        <taxon>Pseudomonadati</taxon>
        <taxon>Bacteroidota</taxon>
        <taxon>Bacteroidia</taxon>
        <taxon>Bacteroidales</taxon>
        <taxon>Porphyromonadaceae</taxon>
        <taxon>Porphyromonas</taxon>
    </lineage>
</organism>
<dbReference type="AlphaFoldDB" id="T1CRP1"/>
<protein>
    <submittedName>
        <fullName evidence="1">Uncharacterized protein</fullName>
    </submittedName>
</protein>
<comment type="caution">
    <text evidence="1">The sequence shown here is derived from an EMBL/GenBank/DDBJ whole genome shotgun (WGS) entry which is preliminary data.</text>
</comment>
<reference evidence="2" key="1">
    <citation type="journal article" date="2013" name="Genome">
        <title>Draft Genome Sequences of Porphyromonas crevioricanis JCM 15906T and Porphyromonas cansulci JCM 13913T Isolated from a Canine Oral Cavity.</title>
        <authorList>
            <person name="Sakamoto M."/>
            <person name="Tanaka N."/>
            <person name="Shiwa Y."/>
            <person name="Yoshikawa H."/>
            <person name="Ohkuma M."/>
        </authorList>
    </citation>
    <scope>NUCLEOTIDE SEQUENCE [LARGE SCALE GENOMIC DNA]</scope>
    <source>
        <strain evidence="2">JCM 15906</strain>
    </source>
</reference>
<name>T1CRP1_9PORP</name>
<evidence type="ECO:0000313" key="1">
    <source>
        <dbReference type="EMBL" id="GAD05733.1"/>
    </source>
</evidence>
<gene>
    <name evidence="1" type="ORF">PORCRE_1440</name>
</gene>
<reference evidence="1 2" key="2">
    <citation type="journal article" date="2013" name="Genome Announc.">
        <title>Draft Genome Sequences of Porphyromonas crevioricanis JCM 15906T and Porphyromonas cansulci JCM 13913T Isolated from a Canine Oral Cavity.</title>
        <authorList>
            <person name="Sakamoto M."/>
            <person name="Tanaka N."/>
            <person name="Shiwa Y."/>
            <person name="Yoshikawa H."/>
            <person name="Ohkuma M."/>
        </authorList>
    </citation>
    <scope>NUCLEOTIDE SEQUENCE [LARGE SCALE GENOMIC DNA]</scope>
    <source>
        <strain evidence="1 2">JCM 15906</strain>
    </source>
</reference>
<dbReference type="EMBL" id="BAOU01000039">
    <property type="protein sequence ID" value="GAD05733.1"/>
    <property type="molecule type" value="Genomic_DNA"/>
</dbReference>
<sequence>MLLYLQRAPVSFAHILGFSANLSKNDLRSVSKRSPSSG</sequence>
<evidence type="ECO:0000313" key="2">
    <source>
        <dbReference type="Proteomes" id="UP000018031"/>
    </source>
</evidence>